<dbReference type="EMBL" id="BK015388">
    <property type="protein sequence ID" value="DAE04453.1"/>
    <property type="molecule type" value="Genomic_DNA"/>
</dbReference>
<dbReference type="InterPro" id="IPR018755">
    <property type="entry name" value="Phage_Mu_Gp48"/>
</dbReference>
<protein>
    <submittedName>
        <fullName evidence="1">Tail protein</fullName>
    </submittedName>
</protein>
<evidence type="ECO:0000313" key="1">
    <source>
        <dbReference type="EMBL" id="DAE04453.1"/>
    </source>
</evidence>
<accession>A0A8S5PCW5</accession>
<organism evidence="1">
    <name type="scientific">Siphoviridae sp. ctKeG8</name>
    <dbReference type="NCBI Taxonomy" id="2825443"/>
    <lineage>
        <taxon>Viruses</taxon>
        <taxon>Duplodnaviria</taxon>
        <taxon>Heunggongvirae</taxon>
        <taxon>Uroviricota</taxon>
        <taxon>Caudoviricetes</taxon>
    </lineage>
</organism>
<proteinExistence type="predicted"/>
<sequence>MSNNLRDSLKLREANIRHYFPDVLVNAVEFKEFAKTVDPEMNCIIGLLVEKALNTFVFDLDEDGATRWEDMLKLTPRSADTLDDRRMAILAKITPNTPYTYRKLEILLDGICGEGNYSINLKHNQYYVKILIALGVKRQRQTAEYMLRCILPANLTIEIDLMYNRHIDLKRFTHGRMKELMYTHHDLRAEVLADA</sequence>
<reference evidence="1" key="1">
    <citation type="journal article" date="2021" name="Proc. Natl. Acad. Sci. U.S.A.">
        <title>A Catalog of Tens of Thousands of Viruses from Human Metagenomes Reveals Hidden Associations with Chronic Diseases.</title>
        <authorList>
            <person name="Tisza M.J."/>
            <person name="Buck C.B."/>
        </authorList>
    </citation>
    <scope>NUCLEOTIDE SEQUENCE</scope>
    <source>
        <strain evidence="1">CtKeG8</strain>
    </source>
</reference>
<name>A0A8S5PCW5_9CAUD</name>
<dbReference type="Pfam" id="PF10076">
    <property type="entry name" value="Phage_Mu_Gp48"/>
    <property type="match status" value="1"/>
</dbReference>